<evidence type="ECO:0000256" key="8">
    <source>
        <dbReference type="ARBA" id="ARBA00022679"/>
    </source>
</evidence>
<evidence type="ECO:0000259" key="18">
    <source>
        <dbReference type="PROSITE" id="PS52004"/>
    </source>
</evidence>
<evidence type="ECO:0000256" key="10">
    <source>
        <dbReference type="ARBA" id="ARBA00022946"/>
    </source>
</evidence>
<dbReference type="InterPro" id="IPR016039">
    <property type="entry name" value="Thiolase-like"/>
</dbReference>
<dbReference type="Pfam" id="PF00109">
    <property type="entry name" value="ketoacyl-synt"/>
    <property type="match status" value="1"/>
</dbReference>
<dbReference type="NCBIfam" id="NF005589">
    <property type="entry name" value="PRK07314.1"/>
    <property type="match status" value="1"/>
</dbReference>
<dbReference type="SUPFAM" id="SSF53901">
    <property type="entry name" value="Thiolase-like"/>
    <property type="match status" value="2"/>
</dbReference>
<keyword evidence="10" id="KW-0809">Transit peptide</keyword>
<comment type="subcellular location">
    <subcellularLocation>
        <location evidence="1">Plastid</location>
        <location evidence="1">Chloroplast</location>
    </subcellularLocation>
</comment>
<reference evidence="19" key="1">
    <citation type="submission" date="2021-01" db="EMBL/GenBank/DDBJ databases">
        <authorList>
            <person name="Corre E."/>
            <person name="Pelletier E."/>
            <person name="Niang G."/>
            <person name="Scheremetjew M."/>
            <person name="Finn R."/>
            <person name="Kale V."/>
            <person name="Holt S."/>
            <person name="Cochrane G."/>
            <person name="Meng A."/>
            <person name="Brown T."/>
            <person name="Cohen L."/>
        </authorList>
    </citation>
    <scope>NUCLEOTIDE SEQUENCE</scope>
    <source>
        <strain evidence="19">CCMP1594</strain>
    </source>
</reference>
<keyword evidence="7" id="KW-0934">Plastid</keyword>
<evidence type="ECO:0000256" key="4">
    <source>
        <dbReference type="ARBA" id="ARBA00013191"/>
    </source>
</evidence>
<evidence type="ECO:0000256" key="2">
    <source>
        <dbReference type="ARBA" id="ARBA00008467"/>
    </source>
</evidence>
<keyword evidence="8 17" id="KW-0808">Transferase</keyword>
<evidence type="ECO:0000256" key="12">
    <source>
        <dbReference type="ARBA" id="ARBA00023160"/>
    </source>
</evidence>
<dbReference type="PROSITE" id="PS00606">
    <property type="entry name" value="KS3_1"/>
    <property type="match status" value="1"/>
</dbReference>
<protein>
    <recommendedName>
        <fullName evidence="16">3-oxoacyl-[acyl-carrier-protein] synthase I, chloroplastic</fullName>
        <ecNumber evidence="4">2.3.1.41</ecNumber>
    </recommendedName>
    <alternativeName>
        <fullName evidence="14">Beta-ketoacyl-ACP synthase I</fullName>
    </alternativeName>
</protein>
<evidence type="ECO:0000256" key="6">
    <source>
        <dbReference type="ARBA" id="ARBA00022528"/>
    </source>
</evidence>
<accession>A0A7S4FRL7</accession>
<evidence type="ECO:0000256" key="11">
    <source>
        <dbReference type="ARBA" id="ARBA00023098"/>
    </source>
</evidence>
<dbReference type="GO" id="GO:0009507">
    <property type="term" value="C:chloroplast"/>
    <property type="evidence" value="ECO:0007669"/>
    <property type="project" value="UniProtKB-SubCell"/>
</dbReference>
<evidence type="ECO:0000256" key="13">
    <source>
        <dbReference type="ARBA" id="ARBA00023315"/>
    </source>
</evidence>
<evidence type="ECO:0000256" key="7">
    <source>
        <dbReference type="ARBA" id="ARBA00022640"/>
    </source>
</evidence>
<dbReference type="InterPro" id="IPR000794">
    <property type="entry name" value="Beta-ketoacyl_synthase"/>
</dbReference>
<dbReference type="Gene3D" id="3.40.47.10">
    <property type="match status" value="1"/>
</dbReference>
<dbReference type="FunFam" id="3.40.47.10:FF:000027">
    <property type="entry name" value="3-oxoacyl-[acyl-carrier-protein] synthase 2"/>
    <property type="match status" value="1"/>
</dbReference>
<keyword evidence="6" id="KW-0150">Chloroplast</keyword>
<evidence type="ECO:0000256" key="1">
    <source>
        <dbReference type="ARBA" id="ARBA00004229"/>
    </source>
</evidence>
<comment type="similarity">
    <text evidence="2 17">Belongs to the thiolase-like superfamily. Beta-ketoacyl-ACP synthases family.</text>
</comment>
<dbReference type="GO" id="GO:0005739">
    <property type="term" value="C:mitochondrion"/>
    <property type="evidence" value="ECO:0007669"/>
    <property type="project" value="TreeGrafter"/>
</dbReference>
<dbReference type="InterPro" id="IPR018201">
    <property type="entry name" value="Ketoacyl_synth_AS"/>
</dbReference>
<feature type="domain" description="Ketosynthase family 3 (KS3)" evidence="18">
    <location>
        <begin position="163"/>
        <end position="579"/>
    </location>
</feature>
<evidence type="ECO:0000256" key="17">
    <source>
        <dbReference type="RuleBase" id="RU003694"/>
    </source>
</evidence>
<dbReference type="AlphaFoldDB" id="A0A7S4FRL7"/>
<dbReference type="Pfam" id="PF02801">
    <property type="entry name" value="Ketoacyl-synt_C"/>
    <property type="match status" value="1"/>
</dbReference>
<dbReference type="EC" id="2.3.1.41" evidence="4"/>
<dbReference type="EMBL" id="HBJA01063512">
    <property type="protein sequence ID" value="CAE0811285.1"/>
    <property type="molecule type" value="Transcribed_RNA"/>
</dbReference>
<dbReference type="NCBIfam" id="TIGR03150">
    <property type="entry name" value="fabF"/>
    <property type="match status" value="1"/>
</dbReference>
<keyword evidence="5" id="KW-0444">Lipid biosynthesis</keyword>
<gene>
    <name evidence="19" type="ORF">EGYM00163_LOCUS22433</name>
</gene>
<dbReference type="GO" id="GO:0006633">
    <property type="term" value="P:fatty acid biosynthetic process"/>
    <property type="evidence" value="ECO:0007669"/>
    <property type="project" value="UniProtKB-KW"/>
</dbReference>
<dbReference type="InterPro" id="IPR020841">
    <property type="entry name" value="PKS_Beta-ketoAc_synthase_dom"/>
</dbReference>
<keyword evidence="12" id="KW-0275">Fatty acid biosynthesis</keyword>
<comment type="subunit">
    <text evidence="3">Homodimer.</text>
</comment>
<dbReference type="SMART" id="SM00825">
    <property type="entry name" value="PKS_KS"/>
    <property type="match status" value="1"/>
</dbReference>
<dbReference type="PROSITE" id="PS52004">
    <property type="entry name" value="KS3_2"/>
    <property type="match status" value="1"/>
</dbReference>
<name>A0A7S4FRL7_9EUGL</name>
<dbReference type="InterPro" id="IPR014031">
    <property type="entry name" value="Ketoacyl_synth_C"/>
</dbReference>
<evidence type="ECO:0000256" key="16">
    <source>
        <dbReference type="ARBA" id="ARBA00074204"/>
    </source>
</evidence>
<dbReference type="GO" id="GO:0004315">
    <property type="term" value="F:3-oxoacyl-[acyl-carrier-protein] synthase activity"/>
    <property type="evidence" value="ECO:0007669"/>
    <property type="project" value="UniProtKB-EC"/>
</dbReference>
<keyword evidence="13" id="KW-0012">Acyltransferase</keyword>
<keyword evidence="9" id="KW-0276">Fatty acid metabolism</keyword>
<evidence type="ECO:0000256" key="5">
    <source>
        <dbReference type="ARBA" id="ARBA00022516"/>
    </source>
</evidence>
<evidence type="ECO:0000256" key="9">
    <source>
        <dbReference type="ARBA" id="ARBA00022832"/>
    </source>
</evidence>
<sequence length="583" mass="61549">MSRYGTLLPHEESGTTVSPTHTLMYVTLAASAVAMATLTLTTNATFSSLWVATKAQPLTTMSQSVLQTQRLGVQRDSQYSPNGLQYDISKGDDFEFAHAPATTGATPAPASQLPRVISAGCILFGAVAAMLRLLQSTTAKFTPVKPMEMSQDIAMAATTGAPRKRIVVTGMGICSVFGNDVDEYYSRLCDGESGVKLIDKFDTEKFSTKFAAQITDFSSEGLIPKKFDRKYDDVIRYAVVAAKKALMEAGIEKTANPEAWEKLNKPKVGVLIGSGMGGLDTMETNITSLGTEKGVKALSPFTIPYSYANMGGSLVTIEQGFMGPNYSIATACATANYCFHDAANHIRSGRADVMVAGGTEASVCPVGLGGFVACRALSKNNDNFQTASRAWDKTRDGFVMGEGAGVLVLESEEHAKARGATIIAEYLGGAINCDAHHVTMPRDDGMGVASCMEMAIKDAGIEKDQVNYINAHATSTPLGDVAEVNAIKSVFSNMDGIKMNATKSMIGHCLGAAGGMEAVAVIKAITSGVVHPTINVTDPIDEVANIDFVHGEAAKHEVTAGLSNSFGFGGHNSVVVFGPYKEE</sequence>
<dbReference type="CDD" id="cd00834">
    <property type="entry name" value="KAS_I_II"/>
    <property type="match status" value="1"/>
</dbReference>
<evidence type="ECO:0000256" key="15">
    <source>
        <dbReference type="ARBA" id="ARBA00058711"/>
    </source>
</evidence>
<proteinExistence type="inferred from homology"/>
<dbReference type="NCBIfam" id="NF004970">
    <property type="entry name" value="PRK06333.1"/>
    <property type="match status" value="1"/>
</dbReference>
<dbReference type="InterPro" id="IPR017568">
    <property type="entry name" value="3-oxoacyl-ACP_synth-2"/>
</dbReference>
<dbReference type="PANTHER" id="PTHR11712:SF336">
    <property type="entry name" value="3-OXOACYL-[ACYL-CARRIER-PROTEIN] SYNTHASE, MITOCHONDRIAL"/>
    <property type="match status" value="1"/>
</dbReference>
<evidence type="ECO:0000256" key="14">
    <source>
        <dbReference type="ARBA" id="ARBA00042143"/>
    </source>
</evidence>
<dbReference type="PANTHER" id="PTHR11712">
    <property type="entry name" value="POLYKETIDE SYNTHASE-RELATED"/>
    <property type="match status" value="1"/>
</dbReference>
<evidence type="ECO:0000256" key="3">
    <source>
        <dbReference type="ARBA" id="ARBA00011738"/>
    </source>
</evidence>
<evidence type="ECO:0000313" key="19">
    <source>
        <dbReference type="EMBL" id="CAE0811285.1"/>
    </source>
</evidence>
<keyword evidence="11" id="KW-0443">Lipid metabolism</keyword>
<organism evidence="19">
    <name type="scientific">Eutreptiella gymnastica</name>
    <dbReference type="NCBI Taxonomy" id="73025"/>
    <lineage>
        <taxon>Eukaryota</taxon>
        <taxon>Discoba</taxon>
        <taxon>Euglenozoa</taxon>
        <taxon>Euglenida</taxon>
        <taxon>Spirocuta</taxon>
        <taxon>Euglenophyceae</taxon>
        <taxon>Eutreptiales</taxon>
        <taxon>Eutreptiaceae</taxon>
        <taxon>Eutreptiella</taxon>
    </lineage>
</organism>
<comment type="function">
    <text evidence="15">Catalyzes the condensation reaction of fatty acid synthesis by the addition to an acyl acceptor of two carbons from malonyl-ACP. Specific for elongation from C-10 to unsaturated C-16 and C-18 fatty acids.</text>
</comment>
<dbReference type="InterPro" id="IPR014030">
    <property type="entry name" value="Ketoacyl_synth_N"/>
</dbReference>